<comment type="caution">
    <text evidence="2">The sequence shown here is derived from an EMBL/GenBank/DDBJ whole genome shotgun (WGS) entry which is preliminary data.</text>
</comment>
<organism evidence="2 3">
    <name type="scientific">Romboutsia maritimum</name>
    <dbReference type="NCBI Taxonomy" id="2020948"/>
    <lineage>
        <taxon>Bacteria</taxon>
        <taxon>Bacillati</taxon>
        <taxon>Bacillota</taxon>
        <taxon>Clostridia</taxon>
        <taxon>Peptostreptococcales</taxon>
        <taxon>Peptostreptococcaceae</taxon>
        <taxon>Romboutsia</taxon>
    </lineage>
</organism>
<feature type="transmembrane region" description="Helical" evidence="1">
    <location>
        <begin position="21"/>
        <end position="42"/>
    </location>
</feature>
<keyword evidence="1" id="KW-0812">Transmembrane</keyword>
<evidence type="ECO:0000313" key="2">
    <source>
        <dbReference type="EMBL" id="RDY22417.1"/>
    </source>
</evidence>
<evidence type="ECO:0000313" key="3">
    <source>
        <dbReference type="Proteomes" id="UP000243494"/>
    </source>
</evidence>
<feature type="transmembrane region" description="Helical" evidence="1">
    <location>
        <begin position="62"/>
        <end position="81"/>
    </location>
</feature>
<feature type="transmembrane region" description="Helical" evidence="1">
    <location>
        <begin position="101"/>
        <end position="124"/>
    </location>
</feature>
<dbReference type="EMBL" id="NOJZ02000066">
    <property type="protein sequence ID" value="RDY22417.1"/>
    <property type="molecule type" value="Genomic_DNA"/>
</dbReference>
<name>A0A371IPL7_9FIRM</name>
<gene>
    <name evidence="2" type="ORF">CHF27_013560</name>
</gene>
<keyword evidence="3" id="KW-1185">Reference proteome</keyword>
<protein>
    <submittedName>
        <fullName evidence="2">Uncharacterized protein</fullName>
    </submittedName>
</protein>
<proteinExistence type="predicted"/>
<sequence length="202" mass="23735">MFFIYNWLIEAKSIRHFILKLGLGVLYLMICIFSILGISKILNEFILGSSKNYILISMTNSNYRILIGAMIAIIIVITLYIDTRIYLRNIRIEKDIKIYNLGFTIVLIIFISGLVYCANNYYIFYNDRIEKNNIFGVNKHKYSYKDIQSINKGNKHIRGYKYLYYNINFKNNESVNIVNGLLLQPNETKLVLEIDNIIDKNK</sequence>
<evidence type="ECO:0000256" key="1">
    <source>
        <dbReference type="SAM" id="Phobius"/>
    </source>
</evidence>
<keyword evidence="1" id="KW-0472">Membrane</keyword>
<dbReference type="AlphaFoldDB" id="A0A371IPL7"/>
<reference evidence="2 3" key="1">
    <citation type="journal article" date="2017" name="Genome Announc.">
        <title>Draft Genome Sequence of Romboutsia maritimum sp. nov. Strain CCRI-22766(T), Isolated from Coastal Estuarine Mud.</title>
        <authorList>
            <person name="Maheux A.F."/>
            <person name="Boudreau D.K."/>
            <person name="Berube E."/>
            <person name="Boissinot M."/>
            <person name="Raymond F."/>
            <person name="Brodeur S."/>
            <person name="Corbeil J."/>
            <person name="Brightwell G."/>
            <person name="Broda D."/>
            <person name="Omar R.F."/>
            <person name="Bergeron M.G."/>
        </authorList>
    </citation>
    <scope>NUCLEOTIDE SEQUENCE [LARGE SCALE GENOMIC DNA]</scope>
    <source>
        <strain evidence="2 3">CCRI-22766</strain>
    </source>
</reference>
<keyword evidence="1" id="KW-1133">Transmembrane helix</keyword>
<dbReference type="Proteomes" id="UP000243494">
    <property type="component" value="Unassembled WGS sequence"/>
</dbReference>
<dbReference type="RefSeq" id="WP_095405324.1">
    <property type="nucleotide sequence ID" value="NZ_NOJZ02000066.1"/>
</dbReference>
<accession>A0A371IPL7</accession>